<keyword evidence="1" id="KW-0812">Transmembrane</keyword>
<proteinExistence type="predicted"/>
<keyword evidence="3" id="KW-1185">Reference proteome</keyword>
<keyword evidence="1" id="KW-0472">Membrane</keyword>
<dbReference type="Proteomes" id="UP000762676">
    <property type="component" value="Unassembled WGS sequence"/>
</dbReference>
<protein>
    <submittedName>
        <fullName evidence="2">Uncharacterized protein</fullName>
    </submittedName>
</protein>
<sequence>MFSSVNVIHLHISQDGALSSTSPSTMRDAPGFDFRPAGMFSVIIILLPVAQWPSFISIWSSRTPAHISFTHLLGSAVVGAFRKSDGVVQVSIAFFPILIYGRSGENTAFANYGNRSNKKPVAKWDFLSLGEGRTKAEDGDGTISWESEEQYH</sequence>
<name>A0AAV4GK35_9GAST</name>
<evidence type="ECO:0000313" key="3">
    <source>
        <dbReference type="Proteomes" id="UP000762676"/>
    </source>
</evidence>
<gene>
    <name evidence="2" type="ORF">ElyMa_002458100</name>
</gene>
<reference evidence="2 3" key="1">
    <citation type="journal article" date="2021" name="Elife">
        <title>Chloroplast acquisition without the gene transfer in kleptoplastic sea slugs, Plakobranchus ocellatus.</title>
        <authorList>
            <person name="Maeda T."/>
            <person name="Takahashi S."/>
            <person name="Yoshida T."/>
            <person name="Shimamura S."/>
            <person name="Takaki Y."/>
            <person name="Nagai Y."/>
            <person name="Toyoda A."/>
            <person name="Suzuki Y."/>
            <person name="Arimoto A."/>
            <person name="Ishii H."/>
            <person name="Satoh N."/>
            <person name="Nishiyama T."/>
            <person name="Hasebe M."/>
            <person name="Maruyama T."/>
            <person name="Minagawa J."/>
            <person name="Obokata J."/>
            <person name="Shigenobu S."/>
        </authorList>
    </citation>
    <scope>NUCLEOTIDE SEQUENCE [LARGE SCALE GENOMIC DNA]</scope>
</reference>
<organism evidence="2 3">
    <name type="scientific">Elysia marginata</name>
    <dbReference type="NCBI Taxonomy" id="1093978"/>
    <lineage>
        <taxon>Eukaryota</taxon>
        <taxon>Metazoa</taxon>
        <taxon>Spiralia</taxon>
        <taxon>Lophotrochozoa</taxon>
        <taxon>Mollusca</taxon>
        <taxon>Gastropoda</taxon>
        <taxon>Heterobranchia</taxon>
        <taxon>Euthyneura</taxon>
        <taxon>Panpulmonata</taxon>
        <taxon>Sacoglossa</taxon>
        <taxon>Placobranchoidea</taxon>
        <taxon>Plakobranchidae</taxon>
        <taxon>Elysia</taxon>
    </lineage>
</organism>
<feature type="transmembrane region" description="Helical" evidence="1">
    <location>
        <begin position="37"/>
        <end position="59"/>
    </location>
</feature>
<evidence type="ECO:0000313" key="2">
    <source>
        <dbReference type="EMBL" id="GFR86082.1"/>
    </source>
</evidence>
<dbReference type="AlphaFoldDB" id="A0AAV4GK35"/>
<evidence type="ECO:0000256" key="1">
    <source>
        <dbReference type="SAM" id="Phobius"/>
    </source>
</evidence>
<comment type="caution">
    <text evidence="2">The sequence shown here is derived from an EMBL/GenBank/DDBJ whole genome shotgun (WGS) entry which is preliminary data.</text>
</comment>
<keyword evidence="1" id="KW-1133">Transmembrane helix</keyword>
<dbReference type="EMBL" id="BMAT01005044">
    <property type="protein sequence ID" value="GFR86082.1"/>
    <property type="molecule type" value="Genomic_DNA"/>
</dbReference>
<accession>A0AAV4GK35</accession>